<dbReference type="SMART" id="SM00060">
    <property type="entry name" value="FN3"/>
    <property type="match status" value="1"/>
</dbReference>
<dbReference type="Pfam" id="PF00041">
    <property type="entry name" value="fn3"/>
    <property type="match status" value="1"/>
</dbReference>
<proteinExistence type="predicted"/>
<dbReference type="PROSITE" id="PS50853">
    <property type="entry name" value="FN3"/>
    <property type="match status" value="1"/>
</dbReference>
<evidence type="ECO:0000259" key="1">
    <source>
        <dbReference type="PROSITE" id="PS50853"/>
    </source>
</evidence>
<name>E2A5H3_CAMFO</name>
<dbReference type="InterPro" id="IPR036116">
    <property type="entry name" value="FN3_sf"/>
</dbReference>
<dbReference type="Gene3D" id="2.60.40.10">
    <property type="entry name" value="Immunoglobulins"/>
    <property type="match status" value="1"/>
</dbReference>
<evidence type="ECO:0000313" key="2">
    <source>
        <dbReference type="EMBL" id="EFN71316.1"/>
    </source>
</evidence>
<dbReference type="InterPro" id="IPR013783">
    <property type="entry name" value="Ig-like_fold"/>
</dbReference>
<dbReference type="CDD" id="cd00063">
    <property type="entry name" value="FN3"/>
    <property type="match status" value="1"/>
</dbReference>
<keyword evidence="3" id="KW-1185">Reference proteome</keyword>
<dbReference type="InParanoid" id="E2A5H3"/>
<dbReference type="SUPFAM" id="SSF49265">
    <property type="entry name" value="Fibronectin type III"/>
    <property type="match status" value="1"/>
</dbReference>
<dbReference type="InterPro" id="IPR003961">
    <property type="entry name" value="FN3_dom"/>
</dbReference>
<organism evidence="3">
    <name type="scientific">Camponotus floridanus</name>
    <name type="common">Florida carpenter ant</name>
    <dbReference type="NCBI Taxonomy" id="104421"/>
    <lineage>
        <taxon>Eukaryota</taxon>
        <taxon>Metazoa</taxon>
        <taxon>Ecdysozoa</taxon>
        <taxon>Arthropoda</taxon>
        <taxon>Hexapoda</taxon>
        <taxon>Insecta</taxon>
        <taxon>Pterygota</taxon>
        <taxon>Neoptera</taxon>
        <taxon>Endopterygota</taxon>
        <taxon>Hymenoptera</taxon>
        <taxon>Apocrita</taxon>
        <taxon>Aculeata</taxon>
        <taxon>Formicoidea</taxon>
        <taxon>Formicidae</taxon>
        <taxon>Formicinae</taxon>
        <taxon>Camponotus</taxon>
    </lineage>
</organism>
<dbReference type="Proteomes" id="UP000000311">
    <property type="component" value="Unassembled WGS sequence"/>
</dbReference>
<dbReference type="OrthoDB" id="65481at2759"/>
<evidence type="ECO:0000313" key="3">
    <source>
        <dbReference type="Proteomes" id="UP000000311"/>
    </source>
</evidence>
<accession>E2A5H3</accession>
<reference evidence="2 3" key="1">
    <citation type="journal article" date="2010" name="Science">
        <title>Genomic comparison of the ants Camponotus floridanus and Harpegnathos saltator.</title>
        <authorList>
            <person name="Bonasio R."/>
            <person name="Zhang G."/>
            <person name="Ye C."/>
            <person name="Mutti N.S."/>
            <person name="Fang X."/>
            <person name="Qin N."/>
            <person name="Donahue G."/>
            <person name="Yang P."/>
            <person name="Li Q."/>
            <person name="Li C."/>
            <person name="Zhang P."/>
            <person name="Huang Z."/>
            <person name="Berger S.L."/>
            <person name="Reinberg D."/>
            <person name="Wang J."/>
            <person name="Liebig J."/>
        </authorList>
    </citation>
    <scope>NUCLEOTIDE SEQUENCE [LARGE SCALE GENOMIC DNA]</scope>
    <source>
        <strain evidence="3">C129</strain>
    </source>
</reference>
<gene>
    <name evidence="2" type="ORF">EAG_06044</name>
</gene>
<sequence length="157" mass="18218">ILKSLENSLNKPTSLRAFVQFDSQFTEKVNDIFVTLRWKQPEFTEIIQGYTVQCFVMEDLKEIQICDDKNITTLEHTVHNLKPNTTYYFRIRAHTEVIAGLYTDFINVSTTHENPIPKLLLVTDAGIQILDLDSNTINNLIKQLAIYIRCRLLCPRT</sequence>
<dbReference type="AlphaFoldDB" id="E2A5H3"/>
<dbReference type="EMBL" id="GL436954">
    <property type="protein sequence ID" value="EFN71316.1"/>
    <property type="molecule type" value="Genomic_DNA"/>
</dbReference>
<dbReference type="STRING" id="104421.E2A5H3"/>
<protein>
    <recommendedName>
        <fullName evidence="1">Fibronectin type-III domain-containing protein</fullName>
    </recommendedName>
</protein>
<feature type="non-terminal residue" evidence="2">
    <location>
        <position position="1"/>
    </location>
</feature>
<feature type="domain" description="Fibronectin type-III" evidence="1">
    <location>
        <begin position="19"/>
        <end position="114"/>
    </location>
</feature>